<protein>
    <submittedName>
        <fullName evidence="1">Uncharacterized protein</fullName>
    </submittedName>
</protein>
<accession>A0A511RI15</accession>
<reference evidence="1 2" key="1">
    <citation type="submission" date="2019-07" db="EMBL/GenBank/DDBJ databases">
        <title>Whole genome shotgun sequence of Oceanithermus desulfurans NBRC 100063.</title>
        <authorList>
            <person name="Hosoyama A."/>
            <person name="Uohara A."/>
            <person name="Ohji S."/>
            <person name="Ichikawa N."/>
        </authorList>
    </citation>
    <scope>NUCLEOTIDE SEQUENCE [LARGE SCALE GENOMIC DNA]</scope>
    <source>
        <strain evidence="1 2">NBRC 100063</strain>
    </source>
</reference>
<organism evidence="1 2">
    <name type="scientific">Oceanithermus desulfurans NBRC 100063</name>
    <dbReference type="NCBI Taxonomy" id="1227550"/>
    <lineage>
        <taxon>Bacteria</taxon>
        <taxon>Thermotogati</taxon>
        <taxon>Deinococcota</taxon>
        <taxon>Deinococci</taxon>
        <taxon>Thermales</taxon>
        <taxon>Thermaceae</taxon>
        <taxon>Oceanithermus</taxon>
    </lineage>
</organism>
<gene>
    <name evidence="1" type="ORF">ODE01S_01710</name>
</gene>
<name>A0A511RI15_9DEIN</name>
<dbReference type="OrthoDB" id="31623at2"/>
<dbReference type="RefSeq" id="WP_147144864.1">
    <property type="nucleotide sequence ID" value="NZ_BJXN01000001.1"/>
</dbReference>
<evidence type="ECO:0000313" key="2">
    <source>
        <dbReference type="Proteomes" id="UP000321827"/>
    </source>
</evidence>
<proteinExistence type="predicted"/>
<dbReference type="EMBL" id="BJXN01000001">
    <property type="protein sequence ID" value="GEM88737.1"/>
    <property type="molecule type" value="Genomic_DNA"/>
</dbReference>
<evidence type="ECO:0000313" key="1">
    <source>
        <dbReference type="EMBL" id="GEM88737.1"/>
    </source>
</evidence>
<comment type="caution">
    <text evidence="1">The sequence shown here is derived from an EMBL/GenBank/DDBJ whole genome shotgun (WGS) entry which is preliminary data.</text>
</comment>
<dbReference type="AlphaFoldDB" id="A0A511RI15"/>
<sequence>MKGTVRNILVLLVLLAPIGYAQATWFVQAVIPEVISVRTPTTTIGFELNLQNYPPPSFPARYKATAPEDGVLPVQVFVNQPGVWSLLLEIPDLLDESGNRILPSDQILFRVNDGPWLRGSSAPQVFYTDVGATEGWKEIQLEFALELKGNEPPGNYAVNVVVSAIREP</sequence>
<dbReference type="Proteomes" id="UP000321827">
    <property type="component" value="Unassembled WGS sequence"/>
</dbReference>